<accession>A0A024VY04</accession>
<reference evidence="1 2" key="1">
    <citation type="submission" date="2013-02" db="EMBL/GenBank/DDBJ databases">
        <title>The Genome Annotation of Plasmodium falciparum Tanzania (2000708).</title>
        <authorList>
            <consortium name="The Broad Institute Genome Sequencing Platform"/>
            <consortium name="The Broad Institute Genome Sequencing Center for Infectious Disease"/>
            <person name="Neafsey D."/>
            <person name="Hoffman S."/>
            <person name="Volkman S."/>
            <person name="Rosenthal P."/>
            <person name="Walker B."/>
            <person name="Young S.K."/>
            <person name="Zeng Q."/>
            <person name="Gargeya S."/>
            <person name="Fitzgerald M."/>
            <person name="Haas B."/>
            <person name="Abouelleil A."/>
            <person name="Allen A.W."/>
            <person name="Alvarado L."/>
            <person name="Arachchi H.M."/>
            <person name="Berlin A.M."/>
            <person name="Chapman S.B."/>
            <person name="Gainer-Dewar J."/>
            <person name="Goldberg J."/>
            <person name="Griggs A."/>
            <person name="Gujja S."/>
            <person name="Hansen M."/>
            <person name="Howarth C."/>
            <person name="Imamovic A."/>
            <person name="Ireland A."/>
            <person name="Larimer J."/>
            <person name="McCowan C."/>
            <person name="Murphy C."/>
            <person name="Pearson M."/>
            <person name="Poon T.W."/>
            <person name="Priest M."/>
            <person name="Roberts A."/>
            <person name="Saif S."/>
            <person name="Shea T."/>
            <person name="Sisk P."/>
            <person name="Sykes S."/>
            <person name="Wortman J."/>
            <person name="Nusbaum C."/>
            <person name="Birren B."/>
        </authorList>
    </citation>
    <scope>NUCLEOTIDE SEQUENCE [LARGE SCALE GENOMIC DNA]</scope>
    <source>
        <strain evidence="2">Tanzania (2000708)</strain>
    </source>
</reference>
<evidence type="ECO:0000313" key="1">
    <source>
        <dbReference type="EMBL" id="ETW33135.1"/>
    </source>
</evidence>
<gene>
    <name evidence="1" type="ORF">PFTANZ_06144</name>
</gene>
<organism evidence="1 2">
    <name type="scientific">Plasmodium falciparum Tanzania</name>
    <name type="common">2000708</name>
    <dbReference type="NCBI Taxonomy" id="1036725"/>
    <lineage>
        <taxon>Eukaryota</taxon>
        <taxon>Sar</taxon>
        <taxon>Alveolata</taxon>
        <taxon>Apicomplexa</taxon>
        <taxon>Aconoidasida</taxon>
        <taxon>Haemosporida</taxon>
        <taxon>Plasmodiidae</taxon>
        <taxon>Plasmodium</taxon>
        <taxon>Plasmodium (Laverania)</taxon>
    </lineage>
</organism>
<name>A0A024VY04_PLAFA</name>
<proteinExistence type="predicted"/>
<dbReference type="Proteomes" id="UP000030708">
    <property type="component" value="Unassembled WGS sequence"/>
</dbReference>
<protein>
    <submittedName>
        <fullName evidence="1">Uncharacterized protein</fullName>
    </submittedName>
</protein>
<evidence type="ECO:0000313" key="2">
    <source>
        <dbReference type="Proteomes" id="UP000030708"/>
    </source>
</evidence>
<dbReference type="AlphaFoldDB" id="A0A024VY04"/>
<dbReference type="EMBL" id="KI926860">
    <property type="protein sequence ID" value="ETW33135.1"/>
    <property type="molecule type" value="Genomic_DNA"/>
</dbReference>
<sequence>MENSERNITNHLDIENYKYNSNYCVNDNEDNFTNKNNLTSSYDSTNIGNQRIPMGRKLQIKNIFLKKREDYDNIYDNKVYDDVHKDDRHKYNDRYNDKDNNKMYDNMYDNSPFNYPTPVEHIQIHNHLEKYNKLINETYLTDMNIRKYNIYKMIYSYSKNVENQNKIIFEKLEELQNITNNFTELNKKNIYFTYQNNYELQLDKNDDLSYYAFNPINFENLKTNYISLKQKLNYFNDIINIYSKKIHEQNVYIKIVQEKYEYLMNYLIKLKSSIHNDGISDDIFKFFCDDNFFNHEK</sequence>
<reference evidence="1 2" key="2">
    <citation type="submission" date="2013-02" db="EMBL/GenBank/DDBJ databases">
        <title>The Genome Sequence of Plasmodium falciparum Tanzania (2000708).</title>
        <authorList>
            <consortium name="The Broad Institute Genome Sequencing Platform"/>
            <consortium name="The Broad Institute Genome Sequencing Center for Infectious Disease"/>
            <person name="Neafsey D."/>
            <person name="Cheeseman I."/>
            <person name="Volkman S."/>
            <person name="Adams J."/>
            <person name="Walker B."/>
            <person name="Young S.K."/>
            <person name="Zeng Q."/>
            <person name="Gargeya S."/>
            <person name="Fitzgerald M."/>
            <person name="Haas B."/>
            <person name="Abouelleil A."/>
            <person name="Alvarado L."/>
            <person name="Arachchi H.M."/>
            <person name="Berlin A.M."/>
            <person name="Chapman S.B."/>
            <person name="Dewar J."/>
            <person name="Goldberg J."/>
            <person name="Griggs A."/>
            <person name="Gujja S."/>
            <person name="Hansen M."/>
            <person name="Howarth C."/>
            <person name="Imamovic A."/>
            <person name="Larimer J."/>
            <person name="McCowan C."/>
            <person name="Murphy C."/>
            <person name="Neiman D."/>
            <person name="Pearson M."/>
            <person name="Priest M."/>
            <person name="Roberts A."/>
            <person name="Saif S."/>
            <person name="Shea T."/>
            <person name="Sisk P."/>
            <person name="Sykes S."/>
            <person name="Wortman J."/>
            <person name="Nusbaum C."/>
            <person name="Birren B."/>
        </authorList>
    </citation>
    <scope>NUCLEOTIDE SEQUENCE [LARGE SCALE GENOMIC DNA]</scope>
    <source>
        <strain evidence="2">Tanzania (2000708)</strain>
    </source>
</reference>